<dbReference type="Pfam" id="PF08338">
    <property type="entry name" value="DUF1731"/>
    <property type="match status" value="1"/>
</dbReference>
<reference evidence="4" key="1">
    <citation type="submission" date="2022-06" db="EMBL/GenBank/DDBJ databases">
        <title>Ornithinimicrobium HY1793.</title>
        <authorList>
            <person name="Huang Y."/>
        </authorList>
    </citation>
    <scope>NUCLEOTIDE SEQUENCE</scope>
    <source>
        <strain evidence="4">HY1793</strain>
    </source>
</reference>
<dbReference type="PANTHER" id="PTHR11092">
    <property type="entry name" value="SUGAR NUCLEOTIDE EPIMERASE RELATED"/>
    <property type="match status" value="1"/>
</dbReference>
<dbReference type="NCBIfam" id="TIGR01777">
    <property type="entry name" value="yfcH"/>
    <property type="match status" value="1"/>
</dbReference>
<organism evidence="4 5">
    <name type="scientific">Ornithinimicrobium faecis</name>
    <dbReference type="NCBI Taxonomy" id="2934158"/>
    <lineage>
        <taxon>Bacteria</taxon>
        <taxon>Bacillati</taxon>
        <taxon>Actinomycetota</taxon>
        <taxon>Actinomycetes</taxon>
        <taxon>Micrococcales</taxon>
        <taxon>Ornithinimicrobiaceae</taxon>
        <taxon>Ornithinimicrobium</taxon>
    </lineage>
</organism>
<dbReference type="PANTHER" id="PTHR11092:SF0">
    <property type="entry name" value="EPIMERASE FAMILY PROTEIN SDR39U1"/>
    <property type="match status" value="1"/>
</dbReference>
<dbReference type="SUPFAM" id="SSF51735">
    <property type="entry name" value="NAD(P)-binding Rossmann-fold domains"/>
    <property type="match status" value="1"/>
</dbReference>
<dbReference type="InterPro" id="IPR010099">
    <property type="entry name" value="SDR39U1"/>
</dbReference>
<dbReference type="InterPro" id="IPR013549">
    <property type="entry name" value="DUF1731"/>
</dbReference>
<keyword evidence="5" id="KW-1185">Reference proteome</keyword>
<dbReference type="EMBL" id="CP099489">
    <property type="protein sequence ID" value="USQ81623.1"/>
    <property type="molecule type" value="Genomic_DNA"/>
</dbReference>
<dbReference type="RefSeq" id="WP_252595159.1">
    <property type="nucleotide sequence ID" value="NZ_CP099489.1"/>
</dbReference>
<comment type="similarity">
    <text evidence="1">Belongs to the NAD(P)-dependent epimerase/dehydratase family. SDR39U1 subfamily.</text>
</comment>
<accession>A0ABY4YXW1</accession>
<sequence length="309" mass="32638">MTSEPSSPHHLVAITGSSGLLGSALSEALRARGDGVVHLVRRPPTQDVPEGVREVQWDPAHGLSDRGALDGVTAAVNLAGAGLGDRRWTARYKDTLVHSRVPNTAALCQALLALPQKPRLLSGSAIGVYGSRGDVRLTEQSALGSGFVPDLVQDWEHATWAAEDGGLPVAHLRSGIVFSRTGGALARLLPLVRFGLGGPMGDGTQFWSWITLPDHIAAMIWLLDHPEITGPVNLTAPEPERQKAVVKALAAMLHRPSLMPAPTIALRLALGEMAGEVLGSQRVLPTVLQEHGFEHSHPDLASAAAWVTG</sequence>
<name>A0ABY4YXW1_9MICO</name>
<dbReference type="Proteomes" id="UP001056455">
    <property type="component" value="Chromosome"/>
</dbReference>
<evidence type="ECO:0000313" key="5">
    <source>
        <dbReference type="Proteomes" id="UP001056455"/>
    </source>
</evidence>
<evidence type="ECO:0000259" key="2">
    <source>
        <dbReference type="Pfam" id="PF01370"/>
    </source>
</evidence>
<feature type="domain" description="DUF1731" evidence="3">
    <location>
        <begin position="261"/>
        <end position="306"/>
    </location>
</feature>
<gene>
    <name evidence="4" type="ORF">NF556_08245</name>
</gene>
<evidence type="ECO:0000259" key="3">
    <source>
        <dbReference type="Pfam" id="PF08338"/>
    </source>
</evidence>
<dbReference type="Gene3D" id="3.40.50.720">
    <property type="entry name" value="NAD(P)-binding Rossmann-like Domain"/>
    <property type="match status" value="1"/>
</dbReference>
<protein>
    <submittedName>
        <fullName evidence="4">TIGR01777 family oxidoreductase</fullName>
    </submittedName>
</protein>
<dbReference type="InterPro" id="IPR036291">
    <property type="entry name" value="NAD(P)-bd_dom_sf"/>
</dbReference>
<proteinExistence type="inferred from homology"/>
<evidence type="ECO:0000256" key="1">
    <source>
        <dbReference type="ARBA" id="ARBA00009353"/>
    </source>
</evidence>
<dbReference type="InterPro" id="IPR001509">
    <property type="entry name" value="Epimerase_deHydtase"/>
</dbReference>
<dbReference type="Pfam" id="PF01370">
    <property type="entry name" value="Epimerase"/>
    <property type="match status" value="1"/>
</dbReference>
<feature type="domain" description="NAD-dependent epimerase/dehydratase" evidence="2">
    <location>
        <begin position="12"/>
        <end position="227"/>
    </location>
</feature>
<evidence type="ECO:0000313" key="4">
    <source>
        <dbReference type="EMBL" id="USQ81623.1"/>
    </source>
</evidence>